<dbReference type="NCBIfam" id="TIGR00498">
    <property type="entry name" value="lexA"/>
    <property type="match status" value="1"/>
</dbReference>
<dbReference type="PANTHER" id="PTHR33516:SF2">
    <property type="entry name" value="LEXA REPRESSOR-RELATED"/>
    <property type="match status" value="1"/>
</dbReference>
<keyword evidence="3 13" id="KW-0678">Repressor</keyword>
<keyword evidence="7 13" id="KW-0068">Autocatalytic cleavage</keyword>
<dbReference type="FunFam" id="1.10.10.10:FF:000009">
    <property type="entry name" value="LexA repressor"/>
    <property type="match status" value="1"/>
</dbReference>
<dbReference type="GO" id="GO:0004252">
    <property type="term" value="F:serine-type endopeptidase activity"/>
    <property type="evidence" value="ECO:0007669"/>
    <property type="project" value="UniProtKB-UniRule"/>
</dbReference>
<comment type="function">
    <text evidence="13">Represses a number of genes involved in the response to DNA damage (SOS response), including recA and lexA. In the presence of single-stranded DNA, RecA interacts with LexA causing an autocatalytic cleavage which disrupts the DNA-binding part of LexA, leading to derepression of the SOS regulon and eventually DNA repair.</text>
</comment>
<dbReference type="GO" id="GO:0003677">
    <property type="term" value="F:DNA binding"/>
    <property type="evidence" value="ECO:0007669"/>
    <property type="project" value="UniProtKB-UniRule"/>
</dbReference>
<keyword evidence="10 13" id="KW-0804">Transcription</keyword>
<evidence type="ECO:0000256" key="3">
    <source>
        <dbReference type="ARBA" id="ARBA00022491"/>
    </source>
</evidence>
<dbReference type="GO" id="GO:0045892">
    <property type="term" value="P:negative regulation of DNA-templated transcription"/>
    <property type="evidence" value="ECO:0007669"/>
    <property type="project" value="UniProtKB-UniRule"/>
</dbReference>
<dbReference type="Gene3D" id="1.10.10.10">
    <property type="entry name" value="Winged helix-like DNA-binding domain superfamily/Winged helix DNA-binding domain"/>
    <property type="match status" value="1"/>
</dbReference>
<evidence type="ECO:0000313" key="17">
    <source>
        <dbReference type="EMBL" id="AJG19945.1"/>
    </source>
</evidence>
<dbReference type="FunFam" id="2.10.109.10:FF:000001">
    <property type="entry name" value="LexA repressor"/>
    <property type="match status" value="1"/>
</dbReference>
<name>A0A0C4YAG8_9BURK</name>
<dbReference type="InterPro" id="IPR036286">
    <property type="entry name" value="LexA/Signal_pep-like_sf"/>
</dbReference>
<dbReference type="Proteomes" id="UP000031843">
    <property type="component" value="Chromosome main"/>
</dbReference>
<dbReference type="InterPro" id="IPR039418">
    <property type="entry name" value="LexA-like"/>
</dbReference>
<feature type="domain" description="Peptidase S24/S26A/S26B/S26C" evidence="15">
    <location>
        <begin position="94"/>
        <end position="210"/>
    </location>
</feature>
<evidence type="ECO:0000256" key="13">
    <source>
        <dbReference type="HAMAP-Rule" id="MF_00015"/>
    </source>
</evidence>
<dbReference type="KEGG" id="cbw:RR42_m2553"/>
<feature type="site" description="Cleavage; by autolysis" evidence="13">
    <location>
        <begin position="101"/>
        <end position="102"/>
    </location>
</feature>
<dbReference type="Pfam" id="PF01726">
    <property type="entry name" value="LexA_DNA_bind"/>
    <property type="match status" value="1"/>
</dbReference>
<dbReference type="InterPro" id="IPR006197">
    <property type="entry name" value="Peptidase_S24_LexA"/>
</dbReference>
<keyword evidence="6 13" id="KW-0378">Hydrolase</keyword>
<feature type="DNA-binding region" description="H-T-H motif" evidence="13">
    <location>
        <begin position="28"/>
        <end position="48"/>
    </location>
</feature>
<dbReference type="GO" id="GO:0006281">
    <property type="term" value="P:DNA repair"/>
    <property type="evidence" value="ECO:0007669"/>
    <property type="project" value="UniProtKB-UniRule"/>
</dbReference>
<dbReference type="GO" id="GO:0009432">
    <property type="term" value="P:SOS response"/>
    <property type="evidence" value="ECO:0007669"/>
    <property type="project" value="UniProtKB-UniRule"/>
</dbReference>
<keyword evidence="9 13" id="KW-0238">DNA-binding</keyword>
<evidence type="ECO:0000256" key="11">
    <source>
        <dbReference type="ARBA" id="ARBA00023204"/>
    </source>
</evidence>
<evidence type="ECO:0000256" key="7">
    <source>
        <dbReference type="ARBA" id="ARBA00022813"/>
    </source>
</evidence>
<keyword evidence="8 13" id="KW-0805">Transcription regulation</keyword>
<proteinExistence type="inferred from homology"/>
<keyword evidence="17" id="KW-0645">Protease</keyword>
<evidence type="ECO:0000256" key="14">
    <source>
        <dbReference type="RuleBase" id="RU003991"/>
    </source>
</evidence>
<keyword evidence="18" id="KW-1185">Reference proteome</keyword>
<dbReference type="InterPro" id="IPR006199">
    <property type="entry name" value="LexA_DNA-bd_dom"/>
</dbReference>
<evidence type="ECO:0000256" key="10">
    <source>
        <dbReference type="ARBA" id="ARBA00023163"/>
    </source>
</evidence>
<dbReference type="EMBL" id="CP010536">
    <property type="protein sequence ID" value="AJG19945.1"/>
    <property type="molecule type" value="Genomic_DNA"/>
</dbReference>
<evidence type="ECO:0000259" key="16">
    <source>
        <dbReference type="Pfam" id="PF01726"/>
    </source>
</evidence>
<feature type="active site" description="For autocatalytic cleavage activity" evidence="13">
    <location>
        <position position="173"/>
    </location>
</feature>
<accession>A0A0C4YAG8</accession>
<protein>
    <recommendedName>
        <fullName evidence="13">LexA repressor</fullName>
        <ecNumber evidence="13">3.4.21.88</ecNumber>
    </recommendedName>
</protein>
<organism evidence="17 18">
    <name type="scientific">Cupriavidus basilensis</name>
    <dbReference type="NCBI Taxonomy" id="68895"/>
    <lineage>
        <taxon>Bacteria</taxon>
        <taxon>Pseudomonadati</taxon>
        <taxon>Pseudomonadota</taxon>
        <taxon>Betaproteobacteria</taxon>
        <taxon>Burkholderiales</taxon>
        <taxon>Burkholderiaceae</taxon>
        <taxon>Cupriavidus</taxon>
    </lineage>
</organism>
<keyword evidence="5 13" id="KW-0227">DNA damage</keyword>
<evidence type="ECO:0000256" key="5">
    <source>
        <dbReference type="ARBA" id="ARBA00022763"/>
    </source>
</evidence>
<comment type="subunit">
    <text evidence="2 13">Homodimer.</text>
</comment>
<dbReference type="InterPro" id="IPR036390">
    <property type="entry name" value="WH_DNA-bd_sf"/>
</dbReference>
<dbReference type="RefSeq" id="WP_043347250.1">
    <property type="nucleotide sequence ID" value="NZ_CP010536.1"/>
</dbReference>
<dbReference type="Gene3D" id="2.10.109.10">
    <property type="entry name" value="Umud Fragment, subunit A"/>
    <property type="match status" value="1"/>
</dbReference>
<comment type="similarity">
    <text evidence="1 13 14">Belongs to the peptidase S24 family.</text>
</comment>
<dbReference type="OrthoDB" id="9802364at2"/>
<dbReference type="MEROPS" id="S24.001"/>
<dbReference type="Pfam" id="PF00717">
    <property type="entry name" value="Peptidase_S24"/>
    <property type="match status" value="1"/>
</dbReference>
<dbReference type="SUPFAM" id="SSF51306">
    <property type="entry name" value="LexA/Signal peptidase"/>
    <property type="match status" value="1"/>
</dbReference>
<evidence type="ECO:0000313" key="18">
    <source>
        <dbReference type="Proteomes" id="UP000031843"/>
    </source>
</evidence>
<evidence type="ECO:0000256" key="8">
    <source>
        <dbReference type="ARBA" id="ARBA00023015"/>
    </source>
</evidence>
<evidence type="ECO:0000256" key="1">
    <source>
        <dbReference type="ARBA" id="ARBA00007484"/>
    </source>
</evidence>
<evidence type="ECO:0000256" key="4">
    <source>
        <dbReference type="ARBA" id="ARBA00022705"/>
    </source>
</evidence>
<feature type="active site" description="For autocatalytic cleavage activity" evidence="13">
    <location>
        <position position="136"/>
    </location>
</feature>
<gene>
    <name evidence="13" type="primary">lexA</name>
    <name evidence="17" type="ORF">RR42_m2553</name>
</gene>
<evidence type="ECO:0000256" key="9">
    <source>
        <dbReference type="ARBA" id="ARBA00023125"/>
    </source>
</evidence>
<dbReference type="EC" id="3.4.21.88" evidence="13"/>
<dbReference type="GO" id="GO:0006508">
    <property type="term" value="P:proteolysis"/>
    <property type="evidence" value="ECO:0007669"/>
    <property type="project" value="UniProtKB-KW"/>
</dbReference>
<evidence type="ECO:0000259" key="15">
    <source>
        <dbReference type="Pfam" id="PF00717"/>
    </source>
</evidence>
<dbReference type="STRING" id="68895.RR42_m2553"/>
<keyword evidence="4 13" id="KW-0235">DNA replication</keyword>
<dbReference type="InterPro" id="IPR006200">
    <property type="entry name" value="LexA"/>
</dbReference>
<dbReference type="InterPro" id="IPR036388">
    <property type="entry name" value="WH-like_DNA-bd_sf"/>
</dbReference>
<dbReference type="PANTHER" id="PTHR33516">
    <property type="entry name" value="LEXA REPRESSOR"/>
    <property type="match status" value="1"/>
</dbReference>
<dbReference type="CDD" id="cd06529">
    <property type="entry name" value="S24_LexA-like"/>
    <property type="match status" value="1"/>
</dbReference>
<reference evidence="17 18" key="1">
    <citation type="journal article" date="2015" name="Genome Announc.">
        <title>Complete Genome Sequence of Cupriavidus basilensis 4G11, Isolated from the Oak Ridge Field Research Center Site.</title>
        <authorList>
            <person name="Ray J."/>
            <person name="Waters R.J."/>
            <person name="Skerker J.M."/>
            <person name="Kuehl J.V."/>
            <person name="Price M.N."/>
            <person name="Huang J."/>
            <person name="Chakraborty R."/>
            <person name="Arkin A.P."/>
            <person name="Deutschbauer A."/>
        </authorList>
    </citation>
    <scope>NUCLEOTIDE SEQUENCE [LARGE SCALE GENOMIC DNA]</scope>
    <source>
        <strain evidence="17">4G11</strain>
    </source>
</reference>
<dbReference type="SUPFAM" id="SSF46785">
    <property type="entry name" value="Winged helix' DNA-binding domain"/>
    <property type="match status" value="1"/>
</dbReference>
<dbReference type="HAMAP" id="MF_00015">
    <property type="entry name" value="LexA"/>
    <property type="match status" value="1"/>
</dbReference>
<evidence type="ECO:0000256" key="12">
    <source>
        <dbReference type="ARBA" id="ARBA00023236"/>
    </source>
</evidence>
<dbReference type="PRINTS" id="PR00726">
    <property type="entry name" value="LEXASERPTASE"/>
</dbReference>
<keyword evidence="12 13" id="KW-0742">SOS response</keyword>
<evidence type="ECO:0000256" key="6">
    <source>
        <dbReference type="ARBA" id="ARBA00022801"/>
    </source>
</evidence>
<feature type="domain" description="LexA repressor DNA-binding" evidence="16">
    <location>
        <begin position="1"/>
        <end position="65"/>
    </location>
</feature>
<evidence type="ECO:0000256" key="2">
    <source>
        <dbReference type="ARBA" id="ARBA00011738"/>
    </source>
</evidence>
<dbReference type="GO" id="GO:0006260">
    <property type="term" value="P:DNA replication"/>
    <property type="evidence" value="ECO:0007669"/>
    <property type="project" value="UniProtKB-UniRule"/>
</dbReference>
<dbReference type="InterPro" id="IPR050077">
    <property type="entry name" value="LexA_repressor"/>
</dbReference>
<comment type="catalytic activity">
    <reaction evidence="13">
        <text>Hydrolysis of Ala-|-Gly bond in repressor LexA.</text>
        <dbReference type="EC" id="3.4.21.88"/>
    </reaction>
</comment>
<dbReference type="AlphaFoldDB" id="A0A0C4YAG8"/>
<sequence length="218" mass="23619">MATLTPRQQQIFDLIRSSLQHTGFPPTRAEIAAKFGFSSPNAAEEHLRALARKGVIELTPGASRGIRLKVSRSDSELPDQFSLPMAGVMQLTLPLVGRVAAGSPILAAEHIDRQYQVDASVFDVQPDYLLRVRGLSMRDAGILDGDLLAVKRASEAANGKIVVARLGDDVTVKRLNRRGDIIELIAENPDFPSIIVQAGREEFSLEGIAVGLIRPSAF</sequence>
<keyword evidence="11 13" id="KW-0234">DNA repair</keyword>
<dbReference type="InterPro" id="IPR015927">
    <property type="entry name" value="Peptidase_S24_S26A/B/C"/>
</dbReference>